<evidence type="ECO:0000313" key="2">
    <source>
        <dbReference type="Proteomes" id="UP001140096"/>
    </source>
</evidence>
<name>A0ACC1L7C6_9FUNG</name>
<evidence type="ECO:0000313" key="1">
    <source>
        <dbReference type="EMBL" id="KAJ2801973.1"/>
    </source>
</evidence>
<feature type="non-terminal residue" evidence="1">
    <location>
        <position position="835"/>
    </location>
</feature>
<organism evidence="1 2">
    <name type="scientific">Coemansia furcata</name>
    <dbReference type="NCBI Taxonomy" id="417177"/>
    <lineage>
        <taxon>Eukaryota</taxon>
        <taxon>Fungi</taxon>
        <taxon>Fungi incertae sedis</taxon>
        <taxon>Zoopagomycota</taxon>
        <taxon>Kickxellomycotina</taxon>
        <taxon>Kickxellomycetes</taxon>
        <taxon>Kickxellales</taxon>
        <taxon>Kickxellaceae</taxon>
        <taxon>Coemansia</taxon>
    </lineage>
</organism>
<protein>
    <submittedName>
        <fullName evidence="1">Uncharacterized protein</fullName>
    </submittedName>
</protein>
<reference evidence="1" key="1">
    <citation type="submission" date="2022-07" db="EMBL/GenBank/DDBJ databases">
        <title>Phylogenomic reconstructions and comparative analyses of Kickxellomycotina fungi.</title>
        <authorList>
            <person name="Reynolds N.K."/>
            <person name="Stajich J.E."/>
            <person name="Barry K."/>
            <person name="Grigoriev I.V."/>
            <person name="Crous P."/>
            <person name="Smith M.E."/>
        </authorList>
    </citation>
    <scope>NUCLEOTIDE SEQUENCE</scope>
    <source>
        <strain evidence="1">CBS 102833</strain>
    </source>
</reference>
<proteinExistence type="predicted"/>
<accession>A0ACC1L7C6</accession>
<sequence>MDPIERVSSLKVPVSRLGWKASHKPTLDALVLLVHKLTVHSGQLARFIFINETARDPSFNPGFCLDQAFFYRVFMSFCQRQYVTATVPTGPWIPNDFLDSSDLIDLAELLESDTPDDVVDFMESPELVRLAEMLESADLVHPALTATVQRNQFFDELIASHFDEYCAAADMAMGRYGSMSRIGNYVSTQPLNDYTVNIKQRFGHFRIDERRRDLEREMAGQDIDAIRAAREQRLWAPARAVRRAIESRPISLDGLDADGVHVVNALMPVLTSYGDDYEFANNNIYYDAKANPAQHFLAFIRLCRYFEEVGIADQEAAAVAAAEAAAVAAARTAYEQVAAEAERVAAADIMARARALNAAEARAIADSRRQCKNKAKNRRRRRRRANARRLARIRAEGIIQGQENNVDWYRNMPPTAKVFQCCPIRSTFVPGHMHIDPPILYSHFLKNIPGCNSASNMRLLWGKVVNLKAKAFHDREGLTFCGSVDTDGVSITLIFKHPDALKRGCMKRFAKVSVEDSATDCSTPDCPYIDTIPRDQLASMKERLVFNDMGYGDLLHLMAWGSTADNPVILRYTRCQRLVEMRMRHFAKLRELAKLQHPDSVLIREAENYLSHFNRTSLNPVVYRDYIVAHANVWTVLTDFYSHTLTKHVGSSHPLSMPGNRLATKHVARNVPFHRKLKSSAYINQQQADHRLERNIRSTFTKDPVFAFGDWSASMKRHHAPVRGKGWRKKFKKFGFPVYLINEYRTSKVCPECTSDLENFKEIRNPRPYRRHQRPRIICHGLLRCQNRECKWAVDDNYKVVSYPGVFNRDTAAVLNFREIVDSLLKTGERPVQLP</sequence>
<comment type="caution">
    <text evidence="1">The sequence shown here is derived from an EMBL/GenBank/DDBJ whole genome shotgun (WGS) entry which is preliminary data.</text>
</comment>
<dbReference type="EMBL" id="JANBUP010002082">
    <property type="protein sequence ID" value="KAJ2801973.1"/>
    <property type="molecule type" value="Genomic_DNA"/>
</dbReference>
<keyword evidence="2" id="KW-1185">Reference proteome</keyword>
<dbReference type="Proteomes" id="UP001140096">
    <property type="component" value="Unassembled WGS sequence"/>
</dbReference>
<gene>
    <name evidence="1" type="ORF">H4S07_004800</name>
</gene>